<organism evidence="1 2">
    <name type="scientific">Nocardioides zeae</name>
    <dbReference type="NCBI Taxonomy" id="1457234"/>
    <lineage>
        <taxon>Bacteria</taxon>
        <taxon>Bacillati</taxon>
        <taxon>Actinomycetota</taxon>
        <taxon>Actinomycetes</taxon>
        <taxon>Propionibacteriales</taxon>
        <taxon>Nocardioidaceae</taxon>
        <taxon>Nocardioides</taxon>
    </lineage>
</organism>
<keyword evidence="2" id="KW-1185">Reference proteome</keyword>
<reference evidence="1" key="1">
    <citation type="submission" date="2023-08" db="EMBL/GenBank/DDBJ databases">
        <title>Functional and genomic diversity of the sorghum phyllosphere microbiome.</title>
        <authorList>
            <person name="Shade A."/>
        </authorList>
    </citation>
    <scope>NUCLEOTIDE SEQUENCE</scope>
    <source>
        <strain evidence="1">SORGH_AS_0885</strain>
    </source>
</reference>
<proteinExistence type="predicted"/>
<name>A0ACC6IKP0_9ACTN</name>
<accession>A0ACC6IKP0</accession>
<comment type="caution">
    <text evidence="1">The sequence shown here is derived from an EMBL/GenBank/DDBJ whole genome shotgun (WGS) entry which is preliminary data.</text>
</comment>
<dbReference type="EMBL" id="JAVIZJ010000008">
    <property type="protein sequence ID" value="MDR6211264.1"/>
    <property type="molecule type" value="Genomic_DNA"/>
</dbReference>
<sequence length="154" mass="17035">MDVVTYHPDGRRGSDQHGTVAFYAPFCLALVALISSGIFDWRGVLACTLASVPVVAVGAWWWVTRVPEPWIRVTAATVEDSTGKGIAIAEIERISVQRPANLPLHLVLRETGTGRTLMIDSRADELVAALRRRLEELDVHPTFATRRALRLMGY</sequence>
<evidence type="ECO:0000313" key="1">
    <source>
        <dbReference type="EMBL" id="MDR6211264.1"/>
    </source>
</evidence>
<dbReference type="Proteomes" id="UP001261666">
    <property type="component" value="Unassembled WGS sequence"/>
</dbReference>
<evidence type="ECO:0000313" key="2">
    <source>
        <dbReference type="Proteomes" id="UP001261666"/>
    </source>
</evidence>
<protein>
    <submittedName>
        <fullName evidence="1">Uncharacterized protein</fullName>
    </submittedName>
</protein>
<gene>
    <name evidence="1" type="ORF">QE364_002985</name>
</gene>